<dbReference type="CDD" id="cd00761">
    <property type="entry name" value="Glyco_tranf_GTA_type"/>
    <property type="match status" value="1"/>
</dbReference>
<evidence type="ECO:0000313" key="2">
    <source>
        <dbReference type="EMBL" id="WTS16856.1"/>
    </source>
</evidence>
<reference evidence="2" key="1">
    <citation type="submission" date="2022-10" db="EMBL/GenBank/DDBJ databases">
        <title>The complete genomes of actinobacterial strains from the NBC collection.</title>
        <authorList>
            <person name="Joergensen T.S."/>
            <person name="Alvarez Arevalo M."/>
            <person name="Sterndorff E.B."/>
            <person name="Faurdal D."/>
            <person name="Vuksanovic O."/>
            <person name="Mourched A.-S."/>
            <person name="Charusanti P."/>
            <person name="Shaw S."/>
            <person name="Blin K."/>
            <person name="Weber T."/>
        </authorList>
    </citation>
    <scope>NUCLEOTIDE SEQUENCE</scope>
    <source>
        <strain evidence="2">NBC_00119</strain>
    </source>
</reference>
<dbReference type="Gene3D" id="3.90.550.10">
    <property type="entry name" value="Spore Coat Polysaccharide Biosynthesis Protein SpsA, Chain A"/>
    <property type="match status" value="1"/>
</dbReference>
<sequence>MVIVYNDAEHIPDAVRSALAQGETVAEVIVVDDASVDGTRGALLAFADDDRVRVLSRERNSGGCGTPRNDGMATARSEYVMFLDSDDTFPPGAVDALLAAADAHDADVVAGQCLRRELPDGRTAGWQPQLFDRSAGAELPGQVLEGIGQQPGLLWDTLSVNKLYRRDFLAEHNVRFPGGAFHYEDFVFTARLYAAQPRLAIVDTPVYVWHVRRQAPSLSISLRRAVISNWEHRVAAHRQAVEVLRTAGHPDLVAAAQGKFLDYDVAMYTRELPLRSREYQENWWKVTGGYLRTFGAAGYAAARVPSQWLGRVVEALPEPAEIGRLVELAARPPRLAPPYSTDGSTPVFGPGPASVPLEGLDELAPRELPIAIDGRVTTGRVTRLTLRVHDLYGRLATVAPQTVRVVFRERSGTRADRVSEVPLVPGEEGWAAEARLRTSELTGPADLMAWGITAEVRCAGGEAVQAEVRAAGAEQACRRAVVRLGRPLFVQVHVTPGSALRLRVVDSARGLGRLTGGRARRLIRRFR</sequence>
<dbReference type="PANTHER" id="PTHR22916:SF3">
    <property type="entry name" value="UDP-GLCNAC:BETAGAL BETA-1,3-N-ACETYLGLUCOSAMINYLTRANSFERASE-LIKE PROTEIN 1"/>
    <property type="match status" value="1"/>
</dbReference>
<keyword evidence="2" id="KW-0328">Glycosyltransferase</keyword>
<accession>A0AAU1UIW9</accession>
<gene>
    <name evidence="2" type="ORF">OHU69_40845</name>
</gene>
<dbReference type="EMBL" id="CP108195">
    <property type="protein sequence ID" value="WTS16856.1"/>
    <property type="molecule type" value="Genomic_DNA"/>
</dbReference>
<evidence type="ECO:0000259" key="1">
    <source>
        <dbReference type="Pfam" id="PF00535"/>
    </source>
</evidence>
<organism evidence="2">
    <name type="scientific">Streptomyces sp. NBC_00119</name>
    <dbReference type="NCBI Taxonomy" id="2975659"/>
    <lineage>
        <taxon>Bacteria</taxon>
        <taxon>Bacillati</taxon>
        <taxon>Actinomycetota</taxon>
        <taxon>Actinomycetes</taxon>
        <taxon>Kitasatosporales</taxon>
        <taxon>Streptomycetaceae</taxon>
        <taxon>Streptomyces</taxon>
    </lineage>
</organism>
<dbReference type="AlphaFoldDB" id="A0AAU1UIW9"/>
<dbReference type="SUPFAM" id="SSF53448">
    <property type="entry name" value="Nucleotide-diphospho-sugar transferases"/>
    <property type="match status" value="1"/>
</dbReference>
<keyword evidence="2" id="KW-0808">Transferase</keyword>
<dbReference type="InterPro" id="IPR029044">
    <property type="entry name" value="Nucleotide-diphossugar_trans"/>
</dbReference>
<dbReference type="PANTHER" id="PTHR22916">
    <property type="entry name" value="GLYCOSYLTRANSFERASE"/>
    <property type="match status" value="1"/>
</dbReference>
<dbReference type="Pfam" id="PF00535">
    <property type="entry name" value="Glycos_transf_2"/>
    <property type="match status" value="1"/>
</dbReference>
<protein>
    <submittedName>
        <fullName evidence="2">Glycosyltransferase</fullName>
        <ecNumber evidence="2">2.4.-.-</ecNumber>
    </submittedName>
</protein>
<dbReference type="GO" id="GO:0016758">
    <property type="term" value="F:hexosyltransferase activity"/>
    <property type="evidence" value="ECO:0007669"/>
    <property type="project" value="UniProtKB-ARBA"/>
</dbReference>
<feature type="domain" description="Glycosyltransferase 2-like" evidence="1">
    <location>
        <begin position="2"/>
        <end position="169"/>
    </location>
</feature>
<dbReference type="EC" id="2.4.-.-" evidence="2"/>
<name>A0AAU1UIW9_9ACTN</name>
<dbReference type="InterPro" id="IPR001173">
    <property type="entry name" value="Glyco_trans_2-like"/>
</dbReference>
<proteinExistence type="predicted"/>